<dbReference type="Proteomes" id="UP000199245">
    <property type="component" value="Unassembled WGS sequence"/>
</dbReference>
<evidence type="ECO:0000313" key="2">
    <source>
        <dbReference type="Proteomes" id="UP000199245"/>
    </source>
</evidence>
<gene>
    <name evidence="1" type="ORF">SAMN05216337_108218</name>
</gene>
<evidence type="ECO:0000313" key="1">
    <source>
        <dbReference type="EMBL" id="SDF88014.1"/>
    </source>
</evidence>
<proteinExistence type="predicted"/>
<sequence>MHGTVSYNLTWKSRLMSDEGSVRLAMLSDAQTRQALRTEEALSQTKYQYMSDRTFLQPRDMIKFCNETSAAQSDRMARIGQRMTGRRFNAFAVPAIAKAENAFIVGHKINLEVAKPHPANHIVLWRFRESLLPQLLLQLRPLRMPDKINDQIHIVGCPHAFERNLIGNEQCCRASADKDQPPAQVVAQRLGDGFQHHKELALNAGHFSKASLKCARRPPRFLADFQSEWHQQGPDIHTDARLSGRLRGHS</sequence>
<accession>A0A1G7PP79</accession>
<name>A0A1G7PP79_9BRAD</name>
<reference evidence="1 2" key="1">
    <citation type="submission" date="2016-10" db="EMBL/GenBank/DDBJ databases">
        <authorList>
            <person name="de Groot N.N."/>
        </authorList>
    </citation>
    <scope>NUCLEOTIDE SEQUENCE [LARGE SCALE GENOMIC DNA]</scope>
    <source>
        <strain evidence="1 2">R5</strain>
    </source>
</reference>
<dbReference type="EMBL" id="FMZW01000082">
    <property type="protein sequence ID" value="SDF88014.1"/>
    <property type="molecule type" value="Genomic_DNA"/>
</dbReference>
<organism evidence="1 2">
    <name type="scientific">Bradyrhizobium brasilense</name>
    <dbReference type="NCBI Taxonomy" id="1419277"/>
    <lineage>
        <taxon>Bacteria</taxon>
        <taxon>Pseudomonadati</taxon>
        <taxon>Pseudomonadota</taxon>
        <taxon>Alphaproteobacteria</taxon>
        <taxon>Hyphomicrobiales</taxon>
        <taxon>Nitrobacteraceae</taxon>
        <taxon>Bradyrhizobium</taxon>
    </lineage>
</organism>
<dbReference type="AlphaFoldDB" id="A0A1G7PP79"/>
<protein>
    <submittedName>
        <fullName evidence="1">Uncharacterized protein</fullName>
    </submittedName>
</protein>